<dbReference type="GO" id="GO:0006233">
    <property type="term" value="P:dTDP biosynthetic process"/>
    <property type="evidence" value="ECO:0007669"/>
    <property type="project" value="TreeGrafter"/>
</dbReference>
<dbReference type="GO" id="GO:0004798">
    <property type="term" value="F:dTMP kinase activity"/>
    <property type="evidence" value="ECO:0007669"/>
    <property type="project" value="TreeGrafter"/>
</dbReference>
<evidence type="ECO:0000259" key="5">
    <source>
        <dbReference type="Pfam" id="PF02223"/>
    </source>
</evidence>
<dbReference type="PANTHER" id="PTHR10344">
    <property type="entry name" value="THYMIDYLATE KINASE"/>
    <property type="match status" value="1"/>
</dbReference>
<dbReference type="NCBIfam" id="NF005923">
    <property type="entry name" value="PRK07933.1"/>
    <property type="match status" value="1"/>
</dbReference>
<keyword evidence="3" id="KW-0547">Nucleotide-binding</keyword>
<reference evidence="6 7" key="1">
    <citation type="submission" date="2019-03" db="EMBL/GenBank/DDBJ databases">
        <title>Genomic Encyclopedia of Archaeal and Bacterial Type Strains, Phase II (KMG-II): from individual species to whole genera.</title>
        <authorList>
            <person name="Goeker M."/>
        </authorList>
    </citation>
    <scope>NUCLEOTIDE SEQUENCE [LARGE SCALE GENOMIC DNA]</scope>
    <source>
        <strain evidence="6 7">DSM 45499</strain>
    </source>
</reference>
<dbReference type="EMBL" id="SOCP01000030">
    <property type="protein sequence ID" value="TDV36799.1"/>
    <property type="molecule type" value="Genomic_DNA"/>
</dbReference>
<accession>A0A4R7UQV6</accession>
<dbReference type="PANTHER" id="PTHR10344:SF4">
    <property type="entry name" value="UMP-CMP KINASE 2, MITOCHONDRIAL"/>
    <property type="match status" value="1"/>
</dbReference>
<evidence type="ECO:0000256" key="2">
    <source>
        <dbReference type="ARBA" id="ARBA00017144"/>
    </source>
</evidence>
<proteinExistence type="inferred from homology"/>
<feature type="domain" description="Thymidylate kinase-like" evidence="5">
    <location>
        <begin position="2"/>
        <end position="177"/>
    </location>
</feature>
<keyword evidence="6" id="KW-0808">Transferase</keyword>
<dbReference type="GO" id="GO:0006227">
    <property type="term" value="P:dUDP biosynthetic process"/>
    <property type="evidence" value="ECO:0007669"/>
    <property type="project" value="TreeGrafter"/>
</dbReference>
<sequence>MIEGIDGAGKRTLAEALEGALAGRVARMAFPRYGVSVYGDLIRDGLHGRLGAFGDEVHGMAMLYALDRREAAPDIRALLDAHDYVLLDRYVASNAAFGAARLHQGAGGEFVGWVHEIELGRFGVPVPHAHLLLRVPPVIAAARSTRRAQTEADRGRDTWESDDALQSRVAAVYDGLAAADWLAPWHVVDGSTVPDTAELAKKLAE</sequence>
<dbReference type="AlphaFoldDB" id="A0A4R7UQV6"/>
<dbReference type="Gene3D" id="3.40.50.300">
    <property type="entry name" value="P-loop containing nucleotide triphosphate hydrolases"/>
    <property type="match status" value="1"/>
</dbReference>
<dbReference type="SUPFAM" id="SSF52540">
    <property type="entry name" value="P-loop containing nucleoside triphosphate hydrolases"/>
    <property type="match status" value="1"/>
</dbReference>
<dbReference type="Pfam" id="PF02223">
    <property type="entry name" value="Thymidylate_kin"/>
    <property type="match status" value="1"/>
</dbReference>
<organism evidence="6 7">
    <name type="scientific">Actinophytocola oryzae</name>
    <dbReference type="NCBI Taxonomy" id="502181"/>
    <lineage>
        <taxon>Bacteria</taxon>
        <taxon>Bacillati</taxon>
        <taxon>Actinomycetota</taxon>
        <taxon>Actinomycetes</taxon>
        <taxon>Pseudonocardiales</taxon>
        <taxon>Pseudonocardiaceae</taxon>
    </lineage>
</organism>
<dbReference type="GO" id="GO:0005829">
    <property type="term" value="C:cytosol"/>
    <property type="evidence" value="ECO:0007669"/>
    <property type="project" value="TreeGrafter"/>
</dbReference>
<gene>
    <name evidence="6" type="ORF">CLV71_1305</name>
</gene>
<evidence type="ECO:0000313" key="7">
    <source>
        <dbReference type="Proteomes" id="UP000294927"/>
    </source>
</evidence>
<keyword evidence="6" id="KW-0418">Kinase</keyword>
<dbReference type="Proteomes" id="UP000294927">
    <property type="component" value="Unassembled WGS sequence"/>
</dbReference>
<evidence type="ECO:0000256" key="1">
    <source>
        <dbReference type="ARBA" id="ARBA00009776"/>
    </source>
</evidence>
<dbReference type="GO" id="GO:0006235">
    <property type="term" value="P:dTTP biosynthetic process"/>
    <property type="evidence" value="ECO:0007669"/>
    <property type="project" value="TreeGrafter"/>
</dbReference>
<keyword evidence="7" id="KW-1185">Reference proteome</keyword>
<name>A0A4R7UQV6_9PSEU</name>
<evidence type="ECO:0000256" key="4">
    <source>
        <dbReference type="ARBA" id="ARBA00022840"/>
    </source>
</evidence>
<dbReference type="InterPro" id="IPR027417">
    <property type="entry name" value="P-loop_NTPase"/>
</dbReference>
<evidence type="ECO:0000256" key="3">
    <source>
        <dbReference type="ARBA" id="ARBA00022741"/>
    </source>
</evidence>
<dbReference type="GO" id="GO:0005524">
    <property type="term" value="F:ATP binding"/>
    <property type="evidence" value="ECO:0007669"/>
    <property type="project" value="UniProtKB-KW"/>
</dbReference>
<keyword evidence="4" id="KW-0067">ATP-binding</keyword>
<comment type="caution">
    <text evidence="6">The sequence shown here is derived from an EMBL/GenBank/DDBJ whole genome shotgun (WGS) entry which is preliminary data.</text>
</comment>
<evidence type="ECO:0000313" key="6">
    <source>
        <dbReference type="EMBL" id="TDV36799.1"/>
    </source>
</evidence>
<dbReference type="InterPro" id="IPR039430">
    <property type="entry name" value="Thymidylate_kin-like_dom"/>
</dbReference>
<comment type="similarity">
    <text evidence="1">Belongs to the thymidylate kinase family.</text>
</comment>
<dbReference type="CDD" id="cd01672">
    <property type="entry name" value="TMPK"/>
    <property type="match status" value="1"/>
</dbReference>
<protein>
    <recommendedName>
        <fullName evidence="2">Thymidylate kinase</fullName>
    </recommendedName>
</protein>